<evidence type="ECO:0000256" key="7">
    <source>
        <dbReference type="ARBA" id="ARBA00023209"/>
    </source>
</evidence>
<dbReference type="PANTHER" id="PTHR12358">
    <property type="entry name" value="SPHINGOSINE KINASE"/>
    <property type="match status" value="1"/>
</dbReference>
<dbReference type="SUPFAM" id="SSF111331">
    <property type="entry name" value="NAD kinase/diacylglycerol kinase-like"/>
    <property type="match status" value="1"/>
</dbReference>
<dbReference type="SMART" id="SM00046">
    <property type="entry name" value="DAGKc"/>
    <property type="match status" value="1"/>
</dbReference>
<keyword evidence="7" id="KW-0444">Lipid biosynthesis</keyword>
<keyword evidence="4" id="KW-0547">Nucleotide-binding</keyword>
<proteinExistence type="inferred from homology"/>
<evidence type="ECO:0000256" key="2">
    <source>
        <dbReference type="ARBA" id="ARBA00005983"/>
    </source>
</evidence>
<dbReference type="InterPro" id="IPR001206">
    <property type="entry name" value="Diacylglycerol_kinase_cat_dom"/>
</dbReference>
<dbReference type="InterPro" id="IPR050187">
    <property type="entry name" value="Lipid_Phosphate_FormReg"/>
</dbReference>
<evidence type="ECO:0000256" key="4">
    <source>
        <dbReference type="ARBA" id="ARBA00022741"/>
    </source>
</evidence>
<dbReference type="Gene3D" id="2.60.200.40">
    <property type="match status" value="1"/>
</dbReference>
<dbReference type="InterPro" id="IPR016064">
    <property type="entry name" value="NAD/diacylglycerol_kinase_sf"/>
</dbReference>
<dbReference type="Pfam" id="PF19279">
    <property type="entry name" value="YegS_C"/>
    <property type="match status" value="1"/>
</dbReference>
<reference evidence="10 11" key="1">
    <citation type="submission" date="2016-11" db="EMBL/GenBank/DDBJ databases">
        <authorList>
            <person name="Jaros S."/>
            <person name="Januszkiewicz K."/>
            <person name="Wedrychowicz H."/>
        </authorList>
    </citation>
    <scope>NUCLEOTIDE SEQUENCE [LARGE SCALE GENOMIC DNA]</scope>
    <source>
        <strain evidence="10 11">DSM 46144</strain>
    </source>
</reference>
<dbReference type="GO" id="GO:0016301">
    <property type="term" value="F:kinase activity"/>
    <property type="evidence" value="ECO:0007669"/>
    <property type="project" value="UniProtKB-KW"/>
</dbReference>
<organism evidence="10 11">
    <name type="scientific">Cryptosporangium aurantiacum</name>
    <dbReference type="NCBI Taxonomy" id="134849"/>
    <lineage>
        <taxon>Bacteria</taxon>
        <taxon>Bacillati</taxon>
        <taxon>Actinomycetota</taxon>
        <taxon>Actinomycetes</taxon>
        <taxon>Cryptosporangiales</taxon>
        <taxon>Cryptosporangiaceae</taxon>
        <taxon>Cryptosporangium</taxon>
    </lineage>
</organism>
<keyword evidence="5 10" id="KW-0418">Kinase</keyword>
<dbReference type="GO" id="GO:0008654">
    <property type="term" value="P:phospholipid biosynthetic process"/>
    <property type="evidence" value="ECO:0007669"/>
    <property type="project" value="UniProtKB-KW"/>
</dbReference>
<dbReference type="AlphaFoldDB" id="A0A1M7Q4Y7"/>
<evidence type="ECO:0000256" key="8">
    <source>
        <dbReference type="ARBA" id="ARBA00023264"/>
    </source>
</evidence>
<dbReference type="Proteomes" id="UP000184440">
    <property type="component" value="Unassembled WGS sequence"/>
</dbReference>
<evidence type="ECO:0000313" key="11">
    <source>
        <dbReference type="Proteomes" id="UP000184440"/>
    </source>
</evidence>
<dbReference type="OrthoDB" id="142078at2"/>
<evidence type="ECO:0000256" key="6">
    <source>
        <dbReference type="ARBA" id="ARBA00022840"/>
    </source>
</evidence>
<dbReference type="GO" id="GO:0005524">
    <property type="term" value="F:ATP binding"/>
    <property type="evidence" value="ECO:0007669"/>
    <property type="project" value="UniProtKB-KW"/>
</dbReference>
<keyword evidence="7" id="KW-0594">Phospholipid biosynthesis</keyword>
<dbReference type="InterPro" id="IPR045540">
    <property type="entry name" value="YegS/DAGK_C"/>
</dbReference>
<feature type="domain" description="DAGKc" evidence="9">
    <location>
        <begin position="1"/>
        <end position="130"/>
    </location>
</feature>
<name>A0A1M7Q4Y7_9ACTN</name>
<keyword evidence="11" id="KW-1185">Reference proteome</keyword>
<gene>
    <name evidence="10" type="ORF">SAMN05443668_104156</name>
</gene>
<protein>
    <submittedName>
        <fullName evidence="10">Diacylglycerol kinase family enzyme</fullName>
    </submittedName>
</protein>
<dbReference type="Gene3D" id="3.40.50.10330">
    <property type="entry name" value="Probable inorganic polyphosphate/atp-NAD kinase, domain 1"/>
    <property type="match status" value="1"/>
</dbReference>
<dbReference type="RefSeq" id="WP_073257623.1">
    <property type="nucleotide sequence ID" value="NZ_FRCS01000004.1"/>
</dbReference>
<dbReference type="InterPro" id="IPR017438">
    <property type="entry name" value="ATP-NAD_kinase_N"/>
</dbReference>
<evidence type="ECO:0000313" key="10">
    <source>
        <dbReference type="EMBL" id="SHN25335.1"/>
    </source>
</evidence>
<dbReference type="STRING" id="134849.SAMN05443668_104156"/>
<keyword evidence="3" id="KW-0808">Transferase</keyword>
<evidence type="ECO:0000256" key="3">
    <source>
        <dbReference type="ARBA" id="ARBA00022679"/>
    </source>
</evidence>
<dbReference type="PROSITE" id="PS50146">
    <property type="entry name" value="DAGK"/>
    <property type="match status" value="1"/>
</dbReference>
<sequence>MPQELLVVVNEGAGSTELAAVDKAVEVLRRVADVIVVRTADLDALGAALRVHRERLTVLAGGDGSLHAAVQLLFNAHLLDPGRPFGLLPLGTGNDLARTLGIPLDPVSAAETVLDGRPRTLDIAVDDTGEVLVNAAHAGVGAEAGRLASGWKPTLGVAAYPLGGLVAGFSSEGWAMDVEVDGVRVHDAGQPILMLGVGNGRSIGGGTPLAPNAEPDDGLLDVVVAAVHGPRNRYAYGMALRDGVHIRREDVRVHRGRHVSLSVPEGAEGFRVNTDGEVSDLVHHRSWEVHQGVWSVLVSGSARAVW</sequence>
<comment type="cofactor">
    <cofactor evidence="1">
        <name>Mg(2+)</name>
        <dbReference type="ChEBI" id="CHEBI:18420"/>
    </cofactor>
</comment>
<dbReference type="EMBL" id="FRCS01000004">
    <property type="protein sequence ID" value="SHN25335.1"/>
    <property type="molecule type" value="Genomic_DNA"/>
</dbReference>
<comment type="similarity">
    <text evidence="2">Belongs to the diacylglycerol/lipid kinase family.</text>
</comment>
<keyword evidence="7" id="KW-0443">Lipid metabolism</keyword>
<evidence type="ECO:0000256" key="1">
    <source>
        <dbReference type="ARBA" id="ARBA00001946"/>
    </source>
</evidence>
<keyword evidence="6" id="KW-0067">ATP-binding</keyword>
<dbReference type="PANTHER" id="PTHR12358:SF54">
    <property type="entry name" value="SPHINGOSINE KINASE RELATED PROTEIN"/>
    <property type="match status" value="1"/>
</dbReference>
<evidence type="ECO:0000259" key="9">
    <source>
        <dbReference type="PROSITE" id="PS50146"/>
    </source>
</evidence>
<evidence type="ECO:0000256" key="5">
    <source>
        <dbReference type="ARBA" id="ARBA00022777"/>
    </source>
</evidence>
<keyword evidence="8" id="KW-1208">Phospholipid metabolism</keyword>
<dbReference type="Pfam" id="PF00781">
    <property type="entry name" value="DAGK_cat"/>
    <property type="match status" value="1"/>
</dbReference>
<accession>A0A1M7Q4Y7</accession>